<reference evidence="2 3" key="1">
    <citation type="submission" date="2016-03" db="EMBL/GenBank/DDBJ databases">
        <title>Complete genome sequence of Pedobacter cryoconitis PAMC 27485.</title>
        <authorList>
            <person name="Lee J."/>
            <person name="Kim O.-S."/>
        </authorList>
    </citation>
    <scope>NUCLEOTIDE SEQUENCE [LARGE SCALE GENOMIC DNA]</scope>
    <source>
        <strain evidence="2 3">PAMC 27485</strain>
    </source>
</reference>
<dbReference type="AlphaFoldDB" id="A0A127VIW6"/>
<evidence type="ECO:0000259" key="1">
    <source>
        <dbReference type="Pfam" id="PF14028"/>
    </source>
</evidence>
<evidence type="ECO:0000313" key="2">
    <source>
        <dbReference type="EMBL" id="AMQ01265.1"/>
    </source>
</evidence>
<gene>
    <name evidence="2" type="ORF">AY601_4424</name>
</gene>
<sequence length="291" mass="34952">MHNQVSRKYIVGSEWLCYKIYLSESTADNLLANSIYKTLKKLIKDNEIDSFFFIRYNDPEFHIRLRIKLKNVEKLGFIISVFHNLFNKYVLDERINSIQIDTYQREIERYGDFTMELSEQFFFYDSLNVLQILSSIDLSTNSDSRWLHAALLINHYLDLFDFDLYERIDFLKNLKSNFNNEYYISSKDSKEIANRYKNKRKLLADLLNSDDAHYNKLFTLHQRDSSSQSFVIKSLISNFAHNSPFIPANRLITSFFHMSLNRIFIKDNSVSEYILYDFMHRYFLEESYKEK</sequence>
<dbReference type="InterPro" id="IPR023809">
    <property type="entry name" value="Thiopep_bacteriocin_synth_dom"/>
</dbReference>
<dbReference type="Pfam" id="PF14028">
    <property type="entry name" value="Lant_dehydr_C"/>
    <property type="match status" value="1"/>
</dbReference>
<protein>
    <recommendedName>
        <fullName evidence="1">Thiopeptide-type bacteriocin biosynthesis domain-containing protein</fullName>
    </recommendedName>
</protein>
<feature type="domain" description="Thiopeptide-type bacteriocin biosynthesis" evidence="1">
    <location>
        <begin position="15"/>
        <end position="282"/>
    </location>
</feature>
<dbReference type="EMBL" id="CP014504">
    <property type="protein sequence ID" value="AMQ01265.1"/>
    <property type="molecule type" value="Genomic_DNA"/>
</dbReference>
<dbReference type="RefSeq" id="WP_068405114.1">
    <property type="nucleotide sequence ID" value="NZ_CP014504.1"/>
</dbReference>
<dbReference type="KEGG" id="pcm:AY601_4424"/>
<dbReference type="Proteomes" id="UP000071561">
    <property type="component" value="Chromosome"/>
</dbReference>
<proteinExistence type="predicted"/>
<keyword evidence="3" id="KW-1185">Reference proteome</keyword>
<organism evidence="2 3">
    <name type="scientific">Pedobacter cryoconitis</name>
    <dbReference type="NCBI Taxonomy" id="188932"/>
    <lineage>
        <taxon>Bacteria</taxon>
        <taxon>Pseudomonadati</taxon>
        <taxon>Bacteroidota</taxon>
        <taxon>Sphingobacteriia</taxon>
        <taxon>Sphingobacteriales</taxon>
        <taxon>Sphingobacteriaceae</taxon>
        <taxon>Pedobacter</taxon>
    </lineage>
</organism>
<dbReference type="OrthoDB" id="1273722at2"/>
<name>A0A127VIW6_9SPHI</name>
<evidence type="ECO:0000313" key="3">
    <source>
        <dbReference type="Proteomes" id="UP000071561"/>
    </source>
</evidence>
<dbReference type="PATRIC" id="fig|188932.3.peg.4588"/>
<accession>A0A127VIW6</accession>
<dbReference type="NCBIfam" id="TIGR03891">
    <property type="entry name" value="thiopep_ocin"/>
    <property type="match status" value="1"/>
</dbReference>